<keyword evidence="1" id="KW-0863">Zinc-finger</keyword>
<reference evidence="3 4" key="1">
    <citation type="submission" date="2019-01" db="EMBL/GenBank/DDBJ databases">
        <title>Sequencing of cultivated peanut Arachis hypogaea provides insights into genome evolution and oil improvement.</title>
        <authorList>
            <person name="Chen X."/>
        </authorList>
    </citation>
    <scope>NUCLEOTIDE SEQUENCE [LARGE SCALE GENOMIC DNA]</scope>
    <source>
        <strain evidence="4">cv. Fuhuasheng</strain>
        <tissue evidence="3">Leaves</tissue>
    </source>
</reference>
<accession>A0A444Z1F4</accession>
<gene>
    <name evidence="3" type="ORF">Ahy_B05g075558</name>
</gene>
<dbReference type="GO" id="GO:0008270">
    <property type="term" value="F:zinc ion binding"/>
    <property type="evidence" value="ECO:0007669"/>
    <property type="project" value="UniProtKB-KW"/>
</dbReference>
<dbReference type="Pfam" id="PF04434">
    <property type="entry name" value="SWIM"/>
    <property type="match status" value="1"/>
</dbReference>
<evidence type="ECO:0000259" key="2">
    <source>
        <dbReference type="PROSITE" id="PS50966"/>
    </source>
</evidence>
<name>A0A444Z1F4_ARAHY</name>
<sequence>MPGSRQQNYQILLDEGKCDYRYFQALHLPCRHILATCSHARLDWKDHVHPMKTVIKVYRMKFRPIGHKDDCPTYMMVLIFDPVLD</sequence>
<evidence type="ECO:0000313" key="4">
    <source>
        <dbReference type="Proteomes" id="UP000289738"/>
    </source>
</evidence>
<keyword evidence="1" id="KW-0479">Metal-binding</keyword>
<feature type="domain" description="SWIM-type" evidence="2">
    <location>
        <begin position="9"/>
        <end position="41"/>
    </location>
</feature>
<dbReference type="EMBL" id="SDMP01000015">
    <property type="protein sequence ID" value="RYR08023.1"/>
    <property type="molecule type" value="Genomic_DNA"/>
</dbReference>
<protein>
    <recommendedName>
        <fullName evidence="2">SWIM-type domain-containing protein</fullName>
    </recommendedName>
</protein>
<proteinExistence type="predicted"/>
<dbReference type="InterPro" id="IPR007527">
    <property type="entry name" value="Znf_SWIM"/>
</dbReference>
<evidence type="ECO:0000313" key="3">
    <source>
        <dbReference type="EMBL" id="RYR08023.1"/>
    </source>
</evidence>
<dbReference type="AlphaFoldDB" id="A0A444Z1F4"/>
<keyword evidence="1" id="KW-0862">Zinc</keyword>
<comment type="caution">
    <text evidence="3">The sequence shown here is derived from an EMBL/GenBank/DDBJ whole genome shotgun (WGS) entry which is preliminary data.</text>
</comment>
<evidence type="ECO:0000256" key="1">
    <source>
        <dbReference type="PROSITE-ProRule" id="PRU00325"/>
    </source>
</evidence>
<dbReference type="Proteomes" id="UP000289738">
    <property type="component" value="Chromosome B05"/>
</dbReference>
<organism evidence="3 4">
    <name type="scientific">Arachis hypogaea</name>
    <name type="common">Peanut</name>
    <dbReference type="NCBI Taxonomy" id="3818"/>
    <lineage>
        <taxon>Eukaryota</taxon>
        <taxon>Viridiplantae</taxon>
        <taxon>Streptophyta</taxon>
        <taxon>Embryophyta</taxon>
        <taxon>Tracheophyta</taxon>
        <taxon>Spermatophyta</taxon>
        <taxon>Magnoliopsida</taxon>
        <taxon>eudicotyledons</taxon>
        <taxon>Gunneridae</taxon>
        <taxon>Pentapetalae</taxon>
        <taxon>rosids</taxon>
        <taxon>fabids</taxon>
        <taxon>Fabales</taxon>
        <taxon>Fabaceae</taxon>
        <taxon>Papilionoideae</taxon>
        <taxon>50 kb inversion clade</taxon>
        <taxon>dalbergioids sensu lato</taxon>
        <taxon>Dalbergieae</taxon>
        <taxon>Pterocarpus clade</taxon>
        <taxon>Arachis</taxon>
    </lineage>
</organism>
<keyword evidence="4" id="KW-1185">Reference proteome</keyword>
<dbReference type="PROSITE" id="PS50966">
    <property type="entry name" value="ZF_SWIM"/>
    <property type="match status" value="1"/>
</dbReference>